<reference evidence="2" key="1">
    <citation type="journal article" date="2019" name="Int. J. Syst. Evol. Microbiol.">
        <title>The Global Catalogue of Microorganisms (GCM) 10K type strain sequencing project: providing services to taxonomists for standard genome sequencing and annotation.</title>
        <authorList>
            <consortium name="The Broad Institute Genomics Platform"/>
            <consortium name="The Broad Institute Genome Sequencing Center for Infectious Disease"/>
            <person name="Wu L."/>
            <person name="Ma J."/>
        </authorList>
    </citation>
    <scope>NUCLEOTIDE SEQUENCE [LARGE SCALE GENOMIC DNA]</scope>
    <source>
        <strain evidence="2">KCTC 42248</strain>
    </source>
</reference>
<evidence type="ECO:0000313" key="1">
    <source>
        <dbReference type="EMBL" id="MFD2598508.1"/>
    </source>
</evidence>
<protein>
    <recommendedName>
        <fullName evidence="3">N-acetyltransferase domain-containing protein</fullName>
    </recommendedName>
</protein>
<sequence length="259" mass="29485">MTELITGFINALAGCEDISIKQELLNDAVVHITLTKPDSSQTHLLIYPDSALRRISYPQSDEKVIHIDEHLLSNDLTKLLARIQTVLGYGKRIYARQTVAARVDKRITRFFLEEHHLQSAMTGKYRYGLFYQGELVSLAVFSGGRRMRDQPDDYRSFELIRFCHKSNLITVGGLSKLIKAFQKDFDPGDLMTYVDRDWTQDSSLQKIGFREEGILAPQIVAVPTLDYGKSDTKLDEPKERITKTNSGSIKLVLRFAKTI</sequence>
<dbReference type="EMBL" id="JBHUMA010000004">
    <property type="protein sequence ID" value="MFD2598508.1"/>
    <property type="molecule type" value="Genomic_DNA"/>
</dbReference>
<organism evidence="1 2">
    <name type="scientific">Sphingobacterium corticis</name>
    <dbReference type="NCBI Taxonomy" id="1812823"/>
    <lineage>
        <taxon>Bacteria</taxon>
        <taxon>Pseudomonadati</taxon>
        <taxon>Bacteroidota</taxon>
        <taxon>Sphingobacteriia</taxon>
        <taxon>Sphingobacteriales</taxon>
        <taxon>Sphingobacteriaceae</taxon>
        <taxon>Sphingobacterium</taxon>
    </lineage>
</organism>
<keyword evidence="2" id="KW-1185">Reference proteome</keyword>
<gene>
    <name evidence="1" type="ORF">ACFSQ3_06035</name>
</gene>
<evidence type="ECO:0008006" key="3">
    <source>
        <dbReference type="Google" id="ProtNLM"/>
    </source>
</evidence>
<evidence type="ECO:0000313" key="2">
    <source>
        <dbReference type="Proteomes" id="UP001597393"/>
    </source>
</evidence>
<dbReference type="RefSeq" id="WP_380868440.1">
    <property type="nucleotide sequence ID" value="NZ_JBHUMA010000004.1"/>
</dbReference>
<name>A0ABW5NKS1_9SPHI</name>
<comment type="caution">
    <text evidence="1">The sequence shown here is derived from an EMBL/GenBank/DDBJ whole genome shotgun (WGS) entry which is preliminary data.</text>
</comment>
<accession>A0ABW5NKS1</accession>
<proteinExistence type="predicted"/>
<dbReference type="Proteomes" id="UP001597393">
    <property type="component" value="Unassembled WGS sequence"/>
</dbReference>